<keyword evidence="2" id="KW-0472">Membrane</keyword>
<gene>
    <name evidence="3" type="ORF">ZEAMMB73_Zm00001d037099</name>
</gene>
<feature type="compositionally biased region" description="Low complexity" evidence="1">
    <location>
        <begin position="52"/>
        <end position="62"/>
    </location>
</feature>
<keyword evidence="2" id="KW-0812">Transmembrane</keyword>
<protein>
    <submittedName>
        <fullName evidence="3">Phosphoinositide phosphatase SAC2</fullName>
    </submittedName>
</protein>
<accession>A0A1D6LTY7</accession>
<evidence type="ECO:0000256" key="2">
    <source>
        <dbReference type="SAM" id="Phobius"/>
    </source>
</evidence>
<name>A0A1D6LTY7_MAIZE</name>
<organism evidence="3">
    <name type="scientific">Zea mays</name>
    <name type="common">Maize</name>
    <dbReference type="NCBI Taxonomy" id="4577"/>
    <lineage>
        <taxon>Eukaryota</taxon>
        <taxon>Viridiplantae</taxon>
        <taxon>Streptophyta</taxon>
        <taxon>Embryophyta</taxon>
        <taxon>Tracheophyta</taxon>
        <taxon>Spermatophyta</taxon>
        <taxon>Magnoliopsida</taxon>
        <taxon>Liliopsida</taxon>
        <taxon>Poales</taxon>
        <taxon>Poaceae</taxon>
        <taxon>PACMAD clade</taxon>
        <taxon>Panicoideae</taxon>
        <taxon>Andropogonodae</taxon>
        <taxon>Andropogoneae</taxon>
        <taxon>Tripsacinae</taxon>
        <taxon>Zea</taxon>
    </lineage>
</organism>
<proteinExistence type="predicted"/>
<evidence type="ECO:0000313" key="3">
    <source>
        <dbReference type="EMBL" id="AQK82854.1"/>
    </source>
</evidence>
<feature type="compositionally biased region" description="Polar residues" evidence="1">
    <location>
        <begin position="9"/>
        <end position="47"/>
    </location>
</feature>
<sequence>MKRARSDGSILNKSKLSMSSNGPNGVLNSALTGSKNEGQHPNWSSDSVHGMSSASDNSMSKSRYTPTVSHIKHISCELDYYNGSGDSNFLDLDWLSASDNERLFMLFFSFCGLSGVLFFVHGMVYTEMTVRSK</sequence>
<reference evidence="3" key="1">
    <citation type="submission" date="2015-12" db="EMBL/GenBank/DDBJ databases">
        <title>Update maize B73 reference genome by single molecule sequencing technologies.</title>
        <authorList>
            <consortium name="Maize Genome Sequencing Project"/>
            <person name="Ware D."/>
        </authorList>
    </citation>
    <scope>NUCLEOTIDE SEQUENCE</scope>
    <source>
        <tissue evidence="3">Seedling</tissue>
    </source>
</reference>
<feature type="transmembrane region" description="Helical" evidence="2">
    <location>
        <begin position="103"/>
        <end position="124"/>
    </location>
</feature>
<keyword evidence="2" id="KW-1133">Transmembrane helix</keyword>
<dbReference type="AlphaFoldDB" id="A0A1D6LTY7"/>
<evidence type="ECO:0000256" key="1">
    <source>
        <dbReference type="SAM" id="MobiDB-lite"/>
    </source>
</evidence>
<feature type="region of interest" description="Disordered" evidence="1">
    <location>
        <begin position="1"/>
        <end position="63"/>
    </location>
</feature>
<dbReference type="EMBL" id="CM000782">
    <property type="protein sequence ID" value="AQK82854.1"/>
    <property type="molecule type" value="Genomic_DNA"/>
</dbReference>